<dbReference type="GO" id="GO:0003735">
    <property type="term" value="F:structural constituent of ribosome"/>
    <property type="evidence" value="ECO:0007669"/>
    <property type="project" value="InterPro"/>
</dbReference>
<keyword evidence="2 5" id="KW-0689">Ribosomal protein</keyword>
<evidence type="ECO:0000256" key="3">
    <source>
        <dbReference type="ARBA" id="ARBA00023274"/>
    </source>
</evidence>
<sequence length="63" mass="7172">MAVPKRRHSSTRGKKRRTHWKLSLPSRSLCSHCSQPKRPHRVCAHCGYYAGEEIIAQEAAKTS</sequence>
<dbReference type="GO" id="GO:0006412">
    <property type="term" value="P:translation"/>
    <property type="evidence" value="ECO:0007669"/>
    <property type="project" value="UniProtKB-UniRule"/>
</dbReference>
<evidence type="ECO:0000256" key="4">
    <source>
        <dbReference type="ARBA" id="ARBA00035178"/>
    </source>
</evidence>
<dbReference type="NCBIfam" id="TIGR01031">
    <property type="entry name" value="rpmF_bact"/>
    <property type="match status" value="1"/>
</dbReference>
<evidence type="ECO:0000256" key="5">
    <source>
        <dbReference type="HAMAP-Rule" id="MF_00340"/>
    </source>
</evidence>
<comment type="caution">
    <text evidence="6">The sequence shown here is derived from an EMBL/GenBank/DDBJ whole genome shotgun (WGS) entry which is preliminary data.</text>
</comment>
<proteinExistence type="inferred from homology"/>
<name>A0A538TMF4_UNCEI</name>
<dbReference type="InterPro" id="IPR011332">
    <property type="entry name" value="Ribosomal_zn-bd"/>
</dbReference>
<dbReference type="SUPFAM" id="SSF57829">
    <property type="entry name" value="Zn-binding ribosomal proteins"/>
    <property type="match status" value="1"/>
</dbReference>
<dbReference type="PANTHER" id="PTHR35534">
    <property type="entry name" value="50S RIBOSOMAL PROTEIN L32"/>
    <property type="match status" value="1"/>
</dbReference>
<dbReference type="Pfam" id="PF01783">
    <property type="entry name" value="Ribosomal_L32p"/>
    <property type="match status" value="1"/>
</dbReference>
<dbReference type="InterPro" id="IPR044957">
    <property type="entry name" value="Ribosomal_bL32_bact"/>
</dbReference>
<dbReference type="HAMAP" id="MF_00340">
    <property type="entry name" value="Ribosomal_bL32"/>
    <property type="match status" value="1"/>
</dbReference>
<gene>
    <name evidence="5" type="primary">rpmF</name>
    <name evidence="6" type="ORF">E6K79_07110</name>
</gene>
<evidence type="ECO:0000313" key="7">
    <source>
        <dbReference type="Proteomes" id="UP000317691"/>
    </source>
</evidence>
<evidence type="ECO:0000313" key="6">
    <source>
        <dbReference type="EMBL" id="TMQ64799.1"/>
    </source>
</evidence>
<dbReference type="Proteomes" id="UP000317691">
    <property type="component" value="Unassembled WGS sequence"/>
</dbReference>
<organism evidence="6 7">
    <name type="scientific">Eiseniibacteriota bacterium</name>
    <dbReference type="NCBI Taxonomy" id="2212470"/>
    <lineage>
        <taxon>Bacteria</taxon>
        <taxon>Candidatus Eiseniibacteriota</taxon>
    </lineage>
</organism>
<evidence type="ECO:0000256" key="2">
    <source>
        <dbReference type="ARBA" id="ARBA00022980"/>
    </source>
</evidence>
<dbReference type="AlphaFoldDB" id="A0A538TMF4"/>
<comment type="similarity">
    <text evidence="1 5">Belongs to the bacterial ribosomal protein bL32 family.</text>
</comment>
<dbReference type="PANTHER" id="PTHR35534:SF1">
    <property type="entry name" value="LARGE RIBOSOMAL SUBUNIT PROTEIN BL32"/>
    <property type="match status" value="1"/>
</dbReference>
<accession>A0A538TMF4</accession>
<dbReference type="EMBL" id="VBOZ01000017">
    <property type="protein sequence ID" value="TMQ64799.1"/>
    <property type="molecule type" value="Genomic_DNA"/>
</dbReference>
<reference evidence="6 7" key="1">
    <citation type="journal article" date="2019" name="Nat. Microbiol.">
        <title>Mediterranean grassland soil C-N compound turnover is dependent on rainfall and depth, and is mediated by genomically divergent microorganisms.</title>
        <authorList>
            <person name="Diamond S."/>
            <person name="Andeer P.F."/>
            <person name="Li Z."/>
            <person name="Crits-Christoph A."/>
            <person name="Burstein D."/>
            <person name="Anantharaman K."/>
            <person name="Lane K.R."/>
            <person name="Thomas B.C."/>
            <person name="Pan C."/>
            <person name="Northen T.R."/>
            <person name="Banfield J.F."/>
        </authorList>
    </citation>
    <scope>NUCLEOTIDE SEQUENCE [LARGE SCALE GENOMIC DNA]</scope>
    <source>
        <strain evidence="6">WS_9</strain>
    </source>
</reference>
<dbReference type="InterPro" id="IPR002677">
    <property type="entry name" value="Ribosomal_bL32"/>
</dbReference>
<protein>
    <recommendedName>
        <fullName evidence="4 5">Large ribosomal subunit protein bL32</fullName>
    </recommendedName>
</protein>
<keyword evidence="3 5" id="KW-0687">Ribonucleoprotein</keyword>
<dbReference type="GO" id="GO:0015934">
    <property type="term" value="C:large ribosomal subunit"/>
    <property type="evidence" value="ECO:0007669"/>
    <property type="project" value="InterPro"/>
</dbReference>
<evidence type="ECO:0000256" key="1">
    <source>
        <dbReference type="ARBA" id="ARBA00008560"/>
    </source>
</evidence>